<dbReference type="EMBL" id="NHYD01001946">
    <property type="protein sequence ID" value="PPQ89119.1"/>
    <property type="molecule type" value="Genomic_DNA"/>
</dbReference>
<dbReference type="GO" id="GO:0010468">
    <property type="term" value="P:regulation of gene expression"/>
    <property type="evidence" value="ECO:0007669"/>
    <property type="project" value="InterPro"/>
</dbReference>
<dbReference type="Pfam" id="PF01936">
    <property type="entry name" value="NYN"/>
    <property type="match status" value="1"/>
</dbReference>
<dbReference type="OrthoDB" id="549353at2759"/>
<keyword evidence="4" id="KW-1185">Reference proteome</keyword>
<dbReference type="STRING" id="93625.A0A409XE97"/>
<dbReference type="CDD" id="cd10910">
    <property type="entry name" value="PIN_limkain_b1_N_like"/>
    <property type="match status" value="1"/>
</dbReference>
<dbReference type="GO" id="GO:1905762">
    <property type="term" value="F:CCR4-NOT complex binding"/>
    <property type="evidence" value="ECO:0007669"/>
    <property type="project" value="TreeGrafter"/>
</dbReference>
<reference evidence="3 4" key="1">
    <citation type="journal article" date="2018" name="Evol. Lett.">
        <title>Horizontal gene cluster transfer increased hallucinogenic mushroom diversity.</title>
        <authorList>
            <person name="Reynolds H.T."/>
            <person name="Vijayakumar V."/>
            <person name="Gluck-Thaler E."/>
            <person name="Korotkin H.B."/>
            <person name="Matheny P.B."/>
            <person name="Slot J.C."/>
        </authorList>
    </citation>
    <scope>NUCLEOTIDE SEQUENCE [LARGE SCALE GENOMIC DNA]</scope>
    <source>
        <strain evidence="3 4">2631</strain>
    </source>
</reference>
<comment type="caution">
    <text evidence="3">The sequence shown here is derived from an EMBL/GenBank/DDBJ whole genome shotgun (WGS) entry which is preliminary data.</text>
</comment>
<evidence type="ECO:0000256" key="1">
    <source>
        <dbReference type="SAM" id="MobiDB-lite"/>
    </source>
</evidence>
<feature type="compositionally biased region" description="Polar residues" evidence="1">
    <location>
        <begin position="294"/>
        <end position="306"/>
    </location>
</feature>
<evidence type="ECO:0000259" key="2">
    <source>
        <dbReference type="Pfam" id="PF01936"/>
    </source>
</evidence>
<dbReference type="InterPro" id="IPR024768">
    <property type="entry name" value="Marf1"/>
</dbReference>
<dbReference type="AlphaFoldDB" id="A0A409XE97"/>
<dbReference type="Gene3D" id="3.40.50.1010">
    <property type="entry name" value="5'-nuclease"/>
    <property type="match status" value="1"/>
</dbReference>
<dbReference type="Proteomes" id="UP000283269">
    <property type="component" value="Unassembled WGS sequence"/>
</dbReference>
<gene>
    <name evidence="3" type="ORF">CVT25_006491</name>
</gene>
<feature type="region of interest" description="Disordered" evidence="1">
    <location>
        <begin position="294"/>
        <end position="314"/>
    </location>
</feature>
<protein>
    <recommendedName>
        <fullName evidence="2">NYN domain-containing protein</fullName>
    </recommendedName>
</protein>
<dbReference type="InParanoid" id="A0A409XE97"/>
<organism evidence="3 4">
    <name type="scientific">Psilocybe cyanescens</name>
    <dbReference type="NCBI Taxonomy" id="93625"/>
    <lineage>
        <taxon>Eukaryota</taxon>
        <taxon>Fungi</taxon>
        <taxon>Dikarya</taxon>
        <taxon>Basidiomycota</taxon>
        <taxon>Agaricomycotina</taxon>
        <taxon>Agaricomycetes</taxon>
        <taxon>Agaricomycetidae</taxon>
        <taxon>Agaricales</taxon>
        <taxon>Agaricineae</taxon>
        <taxon>Strophariaceae</taxon>
        <taxon>Psilocybe</taxon>
    </lineage>
</organism>
<accession>A0A409XE97</accession>
<sequence length="436" mass="48347">MENVAIFWDYENCPVPSNTSGYAIVGHLRTVAEPYGSVRSLKAYLEVTEQTPFKTLLMRSELQSSGVSLVDCPHNGRKDVADKMIIVDMLAHALDNPAPSTIILITGDRDFAYAMSILRLRRYRLVLVTLPNAHVSLTAQATVCLRWNDIMMSVPNDTPSNVFGQVPSPPSQVYPAETVTNSPCDIYNRLRTDHYKQFDAVQTPRSEIHNPLPADLYAPELTNSSEQQWPTVRDFFGHRQYPFNMSSTLSQSSNPTVSYGCQSESIVPITDSLYTKPSNKPFVALAEIKASNSFPGPSRTLSSSDPHGNVALTRTDEPVKPLYNEPPLVSLPPRATFQPSPPPTTEISECALPVPVVPVHFKVLVQCLQNYRLKGNFRPLRSIIAPEVAKSGVFKKAGVDRFKQYTMIAVELGIVELGGTEGDAWIFLKPQWIDAK</sequence>
<dbReference type="PANTHER" id="PTHR14379">
    <property type="entry name" value="LIMKAIN B LKAP"/>
    <property type="match status" value="1"/>
</dbReference>
<evidence type="ECO:0000313" key="3">
    <source>
        <dbReference type="EMBL" id="PPQ89119.1"/>
    </source>
</evidence>
<dbReference type="InterPro" id="IPR021139">
    <property type="entry name" value="NYN"/>
</dbReference>
<evidence type="ECO:0000313" key="4">
    <source>
        <dbReference type="Proteomes" id="UP000283269"/>
    </source>
</evidence>
<proteinExistence type="predicted"/>
<dbReference type="PANTHER" id="PTHR14379:SF3">
    <property type="entry name" value="MEIOSIS REGULATOR AND MRNA STABILITY FACTOR 1"/>
    <property type="match status" value="1"/>
</dbReference>
<feature type="domain" description="NYN" evidence="2">
    <location>
        <begin position="3"/>
        <end position="141"/>
    </location>
</feature>
<dbReference type="GO" id="GO:0004540">
    <property type="term" value="F:RNA nuclease activity"/>
    <property type="evidence" value="ECO:0007669"/>
    <property type="project" value="InterPro"/>
</dbReference>
<name>A0A409XE97_PSICY</name>
<dbReference type="GO" id="GO:0005777">
    <property type="term" value="C:peroxisome"/>
    <property type="evidence" value="ECO:0007669"/>
    <property type="project" value="InterPro"/>
</dbReference>